<dbReference type="STRING" id="1149755.A0A2J6QYY0"/>
<evidence type="ECO:0000313" key="2">
    <source>
        <dbReference type="EMBL" id="PMD31484.1"/>
    </source>
</evidence>
<dbReference type="AlphaFoldDB" id="A0A2J6QYY0"/>
<evidence type="ECO:0000259" key="1">
    <source>
        <dbReference type="Pfam" id="PF06985"/>
    </source>
</evidence>
<proteinExistence type="predicted"/>
<organism evidence="2 3">
    <name type="scientific">Hyaloscypha variabilis (strain UAMH 11265 / GT02V1 / F)</name>
    <name type="common">Meliniomyces variabilis</name>
    <dbReference type="NCBI Taxonomy" id="1149755"/>
    <lineage>
        <taxon>Eukaryota</taxon>
        <taxon>Fungi</taxon>
        <taxon>Dikarya</taxon>
        <taxon>Ascomycota</taxon>
        <taxon>Pezizomycotina</taxon>
        <taxon>Leotiomycetes</taxon>
        <taxon>Helotiales</taxon>
        <taxon>Hyaloscyphaceae</taxon>
        <taxon>Hyaloscypha</taxon>
        <taxon>Hyaloscypha variabilis</taxon>
    </lineage>
</organism>
<dbReference type="InterPro" id="IPR010730">
    <property type="entry name" value="HET"/>
</dbReference>
<dbReference type="PANTHER" id="PTHR33112:SF16">
    <property type="entry name" value="HETEROKARYON INCOMPATIBILITY DOMAIN-CONTAINING PROTEIN"/>
    <property type="match status" value="1"/>
</dbReference>
<dbReference type="Proteomes" id="UP000235786">
    <property type="component" value="Unassembled WGS sequence"/>
</dbReference>
<dbReference type="EMBL" id="KZ613962">
    <property type="protein sequence ID" value="PMD31484.1"/>
    <property type="molecule type" value="Genomic_DNA"/>
</dbReference>
<name>A0A2J6QYY0_HYAVF</name>
<protein>
    <submittedName>
        <fullName evidence="2">HET-domain-containing protein</fullName>
    </submittedName>
</protein>
<keyword evidence="3" id="KW-1185">Reference proteome</keyword>
<dbReference type="Pfam" id="PF06985">
    <property type="entry name" value="HET"/>
    <property type="match status" value="1"/>
</dbReference>
<reference evidence="2 3" key="1">
    <citation type="submission" date="2016-04" db="EMBL/GenBank/DDBJ databases">
        <title>A degradative enzymes factory behind the ericoid mycorrhizal symbiosis.</title>
        <authorList>
            <consortium name="DOE Joint Genome Institute"/>
            <person name="Martino E."/>
            <person name="Morin E."/>
            <person name="Grelet G."/>
            <person name="Kuo A."/>
            <person name="Kohler A."/>
            <person name="Daghino S."/>
            <person name="Barry K."/>
            <person name="Choi C."/>
            <person name="Cichocki N."/>
            <person name="Clum A."/>
            <person name="Copeland A."/>
            <person name="Hainaut M."/>
            <person name="Haridas S."/>
            <person name="Labutti K."/>
            <person name="Lindquist E."/>
            <person name="Lipzen A."/>
            <person name="Khouja H.-R."/>
            <person name="Murat C."/>
            <person name="Ohm R."/>
            <person name="Olson A."/>
            <person name="Spatafora J."/>
            <person name="Veneault-Fourrey C."/>
            <person name="Henrissat B."/>
            <person name="Grigoriev I."/>
            <person name="Martin F."/>
            <person name="Perotto S."/>
        </authorList>
    </citation>
    <scope>NUCLEOTIDE SEQUENCE [LARGE SCALE GENOMIC DNA]</scope>
    <source>
        <strain evidence="2 3">F</strain>
    </source>
</reference>
<gene>
    <name evidence="2" type="ORF">L207DRAFT_572716</name>
</gene>
<feature type="domain" description="Heterokaryon incompatibility" evidence="1">
    <location>
        <begin position="76"/>
        <end position="207"/>
    </location>
</feature>
<sequence>MTSTRPPQSRADCKANFDLIRWWISQCELHPVCARVPDFASNFQLPTRLIDIGIEPDAIPRLIVSSDLDEAADRRYVALSHCWGDPSKVPKTVRATLAQHQERITGLSKTFGDAIEVTRQIGARYLWIDSLCIVQQDAVDWEIECSKMSFIYARAYCVLSAMGAADGSVRLFIPRSSYPPSSRINHVRDWDSVSKGPLSTRGWAFQEHQLSTKIVHFTKSRLLWECRTCVAYEDFQAPISRIILGTGTRNFSVPSGKWRLLDGRPGKNEKYNRINFSPSKALALQTRHDIHTRWLKAVEIYSSRSLTFSDDKLPALSGLASALSAVIGKDDYLAGIWADDILRGLFWKHGTTFRALFKQTGAYTFLAVGFI</sequence>
<dbReference type="PANTHER" id="PTHR33112">
    <property type="entry name" value="DOMAIN PROTEIN, PUTATIVE-RELATED"/>
    <property type="match status" value="1"/>
</dbReference>
<accession>A0A2J6QYY0</accession>
<evidence type="ECO:0000313" key="3">
    <source>
        <dbReference type="Proteomes" id="UP000235786"/>
    </source>
</evidence>
<dbReference type="OrthoDB" id="8300194at2759"/>